<evidence type="ECO:0000259" key="6">
    <source>
        <dbReference type="PROSITE" id="PS00652"/>
    </source>
</evidence>
<name>A0A8S1LVA3_9CILI</name>
<evidence type="ECO:0000256" key="1">
    <source>
        <dbReference type="ARBA" id="ARBA00004613"/>
    </source>
</evidence>
<dbReference type="Proteomes" id="UP000692954">
    <property type="component" value="Unassembled WGS sequence"/>
</dbReference>
<accession>A0A8S1LVA3</accession>
<dbReference type="CDD" id="cd00064">
    <property type="entry name" value="FU"/>
    <property type="match status" value="1"/>
</dbReference>
<evidence type="ECO:0000256" key="4">
    <source>
        <dbReference type="ARBA" id="ARBA00023180"/>
    </source>
</evidence>
<comment type="subcellular location">
    <subcellularLocation>
        <location evidence="1">Secreted</location>
    </subcellularLocation>
</comment>
<evidence type="ECO:0000256" key="5">
    <source>
        <dbReference type="SAM" id="SignalP"/>
    </source>
</evidence>
<feature type="signal peptide" evidence="5">
    <location>
        <begin position="1"/>
        <end position="15"/>
    </location>
</feature>
<keyword evidence="2" id="KW-0964">Secreted</keyword>
<evidence type="ECO:0000256" key="2">
    <source>
        <dbReference type="ARBA" id="ARBA00022525"/>
    </source>
</evidence>
<feature type="chain" id="PRO_5035736635" description="TNFR-Cys domain-containing protein" evidence="5">
    <location>
        <begin position="16"/>
        <end position="587"/>
    </location>
</feature>
<gene>
    <name evidence="7" type="ORF">PSON_ATCC_30995.1.T0250334</name>
</gene>
<reference evidence="7" key="1">
    <citation type="submission" date="2021-01" db="EMBL/GenBank/DDBJ databases">
        <authorList>
            <consortium name="Genoscope - CEA"/>
            <person name="William W."/>
        </authorList>
    </citation>
    <scope>NUCLEOTIDE SEQUENCE</scope>
</reference>
<dbReference type="PROSITE" id="PS00652">
    <property type="entry name" value="TNFR_NGFR_1"/>
    <property type="match status" value="1"/>
</dbReference>
<evidence type="ECO:0000313" key="8">
    <source>
        <dbReference type="Proteomes" id="UP000692954"/>
    </source>
</evidence>
<proteinExistence type="predicted"/>
<evidence type="ECO:0000256" key="3">
    <source>
        <dbReference type="ARBA" id="ARBA00022729"/>
    </source>
</evidence>
<keyword evidence="8" id="KW-1185">Reference proteome</keyword>
<dbReference type="InterPro" id="IPR006212">
    <property type="entry name" value="Furin_repeat"/>
</dbReference>
<organism evidence="7 8">
    <name type="scientific">Paramecium sonneborni</name>
    <dbReference type="NCBI Taxonomy" id="65129"/>
    <lineage>
        <taxon>Eukaryota</taxon>
        <taxon>Sar</taxon>
        <taxon>Alveolata</taxon>
        <taxon>Ciliophora</taxon>
        <taxon>Intramacronucleata</taxon>
        <taxon>Oligohymenophorea</taxon>
        <taxon>Peniculida</taxon>
        <taxon>Parameciidae</taxon>
        <taxon>Paramecium</taxon>
    </lineage>
</organism>
<dbReference type="Pfam" id="PF15913">
    <property type="entry name" value="Furin-like_2"/>
    <property type="match status" value="1"/>
</dbReference>
<sequence>MQLIFLFFMIEVSLGWNPILSSRIIKSIDNENIITQEDYLIIAEGSFSIAYQGLQGYRELYIMFDAKTNKSESEMLILVNGVRRNIIQVQGEFIEFHMKFQHQAPDVLIQMIIEKQTKVEIRNFNIFIQECPKNCKYCLQGDCDLQLFENCDKLRYKDQCVDECPNGTVAEYNQCIQASLMEIEQAKSFLQEGLSTIQKFGEEKVVKLNFDHDFNGLIEIVFNCYSQQEKNIDQMIKIDFKKGQSQIMYPFLNTYINLQSYKWCQPKQELQCIQVKGLFELNFNKQQQVQINSYSRKLENKGFWEIESLKIYNERKRFYDCQIKNCSQCFYHNECKKCEEQYYLYQNQCLKKCPADTIREENRCIDYNEKQKNLNFMIKLESPFQDLQQIFGKISFDLKERISFRYENETTYIGGGLLDQWRRTTFSRQINLGRHYAIRIMFNISLENSTLDQDSFVYSIDGRSFNVYKNISFIDHTLNHNKNILNLNLGCKISSNGRCVISNYYFMIMNCSPLCQTCTGPSSSDCKIYQSNILNFDYQTFKCLDGYFLSENGCQRCSHGCQLCESFNKCLKCQDTKEAQFICQSNL</sequence>
<evidence type="ECO:0000313" key="7">
    <source>
        <dbReference type="EMBL" id="CAD8069541.1"/>
    </source>
</evidence>
<keyword evidence="3 5" id="KW-0732">Signal</keyword>
<dbReference type="OrthoDB" id="290881at2759"/>
<keyword evidence="4" id="KW-0325">Glycoprotein</keyword>
<dbReference type="EMBL" id="CAJJDN010000025">
    <property type="protein sequence ID" value="CAD8069541.1"/>
    <property type="molecule type" value="Genomic_DNA"/>
</dbReference>
<dbReference type="InterPro" id="IPR043601">
    <property type="entry name" value="Rspo_Fu-CRD_dom"/>
</dbReference>
<dbReference type="GO" id="GO:0005576">
    <property type="term" value="C:extracellular region"/>
    <property type="evidence" value="ECO:0007669"/>
    <property type="project" value="UniProtKB-SubCell"/>
</dbReference>
<comment type="caution">
    <text evidence="7">The sequence shown here is derived from an EMBL/GenBank/DDBJ whole genome shotgun (WGS) entry which is preliminary data.</text>
</comment>
<dbReference type="AlphaFoldDB" id="A0A8S1LVA3"/>
<feature type="domain" description="TNFR-Cys" evidence="6">
    <location>
        <begin position="543"/>
        <end position="583"/>
    </location>
</feature>
<protein>
    <recommendedName>
        <fullName evidence="6">TNFR-Cys domain-containing protein</fullName>
    </recommendedName>
</protein>
<dbReference type="PANTHER" id="PTHR39767">
    <property type="entry name" value="CALCIUM/CALMODULIN-BINDING MEMBRANE PROTEIN PCM4-RELATED"/>
    <property type="match status" value="1"/>
</dbReference>
<dbReference type="PANTHER" id="PTHR39767:SF2">
    <property type="entry name" value="CHROMOSOME UNDETERMINED SCAFFOLD_1, WHOLE GENOME SHOTGUN SEQUENCE"/>
    <property type="match status" value="1"/>
</dbReference>
<dbReference type="InterPro" id="IPR001368">
    <property type="entry name" value="TNFR/NGFR_Cys_rich_reg"/>
</dbReference>